<dbReference type="Proteomes" id="UP001139150">
    <property type="component" value="Unassembled WGS sequence"/>
</dbReference>
<dbReference type="Gene3D" id="3.20.20.370">
    <property type="entry name" value="Glycoside hydrolase/deacetylase"/>
    <property type="match status" value="1"/>
</dbReference>
<dbReference type="InterPro" id="IPR051398">
    <property type="entry name" value="Polysacch_Deacetylase"/>
</dbReference>
<sequence>MRNLFATSIILITIGACLYSIFQSEEAYNPELVLENNESYVLENTSNKLNPYVKSEYLPVLMYHHFEEEITDYPSMTVTPETFKNQLLALKEAGYETITTEQALQFYQKKHDGLPDKPVWITIDDGYLSNYEFAFPILKELDMNATIYVIASKMGKERLNIPHFTWDQALEMVESGLIDIQSHTYDLHHREKKGLEAMLLREERDDQEEIDEQYYTRIFDDLQKSIDVIETELGTKVFSFAYPFGAFNDVTEQIVQDVGFELVLLTGRRTSHITDNPLRINRLNVNDNVSGIELIERIETFKPSVLDEGI</sequence>
<dbReference type="Pfam" id="PF01522">
    <property type="entry name" value="Polysacc_deac_1"/>
    <property type="match status" value="1"/>
</dbReference>
<dbReference type="GO" id="GO:0005975">
    <property type="term" value="P:carbohydrate metabolic process"/>
    <property type="evidence" value="ECO:0007669"/>
    <property type="project" value="InterPro"/>
</dbReference>
<dbReference type="SUPFAM" id="SSF88713">
    <property type="entry name" value="Glycoside hydrolase/deacetylase"/>
    <property type="match status" value="1"/>
</dbReference>
<evidence type="ECO:0000313" key="4">
    <source>
        <dbReference type="EMBL" id="MCL7746776.1"/>
    </source>
</evidence>
<dbReference type="InterPro" id="IPR002509">
    <property type="entry name" value="NODB_dom"/>
</dbReference>
<dbReference type="RefSeq" id="WP_250095689.1">
    <property type="nucleotide sequence ID" value="NZ_JAKRYL010000005.1"/>
</dbReference>
<dbReference type="GO" id="GO:0005576">
    <property type="term" value="C:extracellular region"/>
    <property type="evidence" value="ECO:0007669"/>
    <property type="project" value="UniProtKB-SubCell"/>
</dbReference>
<dbReference type="InterPro" id="IPR011330">
    <property type="entry name" value="Glyco_hydro/deAcase_b/a-brl"/>
</dbReference>
<keyword evidence="2" id="KW-0732">Signal</keyword>
<reference evidence="4" key="1">
    <citation type="submission" date="2022-02" db="EMBL/GenBank/DDBJ databases">
        <title>Halalkalibacter sp. nov. isolated from Lonar Lake, India.</title>
        <authorList>
            <person name="Joshi A."/>
            <person name="Thite S."/>
            <person name="Lodha T."/>
        </authorList>
    </citation>
    <scope>NUCLEOTIDE SEQUENCE</scope>
    <source>
        <strain evidence="4">MEB205</strain>
    </source>
</reference>
<evidence type="ECO:0000256" key="2">
    <source>
        <dbReference type="ARBA" id="ARBA00022729"/>
    </source>
</evidence>
<evidence type="ECO:0000259" key="3">
    <source>
        <dbReference type="PROSITE" id="PS51677"/>
    </source>
</evidence>
<dbReference type="PANTHER" id="PTHR34216">
    <property type="match status" value="1"/>
</dbReference>
<evidence type="ECO:0000313" key="5">
    <source>
        <dbReference type="Proteomes" id="UP001139150"/>
    </source>
</evidence>
<accession>A0A9X2A6X3</accession>
<dbReference type="PROSITE" id="PS51677">
    <property type="entry name" value="NODB"/>
    <property type="match status" value="1"/>
</dbReference>
<dbReference type="PROSITE" id="PS51257">
    <property type="entry name" value="PROKAR_LIPOPROTEIN"/>
    <property type="match status" value="1"/>
</dbReference>
<comment type="caution">
    <text evidence="4">The sequence shown here is derived from an EMBL/GenBank/DDBJ whole genome shotgun (WGS) entry which is preliminary data.</text>
</comment>
<comment type="subcellular location">
    <subcellularLocation>
        <location evidence="1">Secreted</location>
    </subcellularLocation>
</comment>
<dbReference type="EMBL" id="JAKRYL010000005">
    <property type="protein sequence ID" value="MCL7746776.1"/>
    <property type="molecule type" value="Genomic_DNA"/>
</dbReference>
<dbReference type="PANTHER" id="PTHR34216:SF3">
    <property type="entry name" value="POLY-BETA-1,6-N-ACETYL-D-GLUCOSAMINE N-DEACETYLASE"/>
    <property type="match status" value="1"/>
</dbReference>
<dbReference type="CDD" id="cd10969">
    <property type="entry name" value="CE4_Ecf1_like_5s"/>
    <property type="match status" value="1"/>
</dbReference>
<dbReference type="GO" id="GO:0016810">
    <property type="term" value="F:hydrolase activity, acting on carbon-nitrogen (but not peptide) bonds"/>
    <property type="evidence" value="ECO:0007669"/>
    <property type="project" value="InterPro"/>
</dbReference>
<feature type="domain" description="NodB homology" evidence="3">
    <location>
        <begin position="117"/>
        <end position="310"/>
    </location>
</feature>
<organism evidence="4 5">
    <name type="scientific">Halalkalibacter alkaliphilus</name>
    <dbReference type="NCBI Taxonomy" id="2917993"/>
    <lineage>
        <taxon>Bacteria</taxon>
        <taxon>Bacillati</taxon>
        <taxon>Bacillota</taxon>
        <taxon>Bacilli</taxon>
        <taxon>Bacillales</taxon>
        <taxon>Bacillaceae</taxon>
        <taxon>Halalkalibacter</taxon>
    </lineage>
</organism>
<name>A0A9X2A6X3_9BACI</name>
<dbReference type="AlphaFoldDB" id="A0A9X2A6X3"/>
<evidence type="ECO:0000256" key="1">
    <source>
        <dbReference type="ARBA" id="ARBA00004613"/>
    </source>
</evidence>
<protein>
    <submittedName>
        <fullName evidence="4">Polysaccharide deacetylase family protein</fullName>
    </submittedName>
</protein>
<gene>
    <name evidence="4" type="ORF">MF646_06530</name>
</gene>
<proteinExistence type="predicted"/>
<keyword evidence="5" id="KW-1185">Reference proteome</keyword>